<proteinExistence type="inferred from homology"/>
<dbReference type="InterPro" id="IPR011880">
    <property type="entry name" value="PA_CoA_ligase"/>
</dbReference>
<dbReference type="Pfam" id="PF14535">
    <property type="entry name" value="AMP-binding_C_2"/>
    <property type="match status" value="1"/>
</dbReference>
<evidence type="ECO:0000256" key="3">
    <source>
        <dbReference type="ARBA" id="ARBA00022553"/>
    </source>
</evidence>
<reference evidence="14 15" key="1">
    <citation type="submission" date="2018-11" db="EMBL/GenBank/DDBJ databases">
        <title>Genomic Encyclopedia of Type Strains, Phase IV (KMG-IV): sequencing the most valuable type-strain genomes for metagenomic binning, comparative biology and taxonomic classification.</title>
        <authorList>
            <person name="Goeker M."/>
        </authorList>
    </citation>
    <scope>NUCLEOTIDE SEQUENCE [LARGE SCALE GENOMIC DNA]</scope>
    <source>
        <strain evidence="14 15">DSM 22027</strain>
    </source>
</reference>
<evidence type="ECO:0000256" key="4">
    <source>
        <dbReference type="ARBA" id="ARBA00022598"/>
    </source>
</evidence>
<dbReference type="AlphaFoldDB" id="A0A3N1UI94"/>
<evidence type="ECO:0000256" key="2">
    <source>
        <dbReference type="ARBA" id="ARBA00022450"/>
    </source>
</evidence>
<evidence type="ECO:0000313" key="14">
    <source>
        <dbReference type="EMBL" id="ROQ90984.1"/>
    </source>
</evidence>
<comment type="similarity">
    <text evidence="7 11">Belongs to the phenylacetyl-CoA ligase family.</text>
</comment>
<evidence type="ECO:0000259" key="13">
    <source>
        <dbReference type="Pfam" id="PF14535"/>
    </source>
</evidence>
<comment type="subunit">
    <text evidence="1">Monomer.</text>
</comment>
<dbReference type="PIRSF" id="PIRSF006444">
    <property type="entry name" value="PaaK"/>
    <property type="match status" value="1"/>
</dbReference>
<comment type="caution">
    <text evidence="14">The sequence shown here is derived from an EMBL/GenBank/DDBJ whole genome shotgun (WGS) entry which is preliminary data.</text>
</comment>
<sequence>MAMQTHSTTGEYWNPKVETLSREALEDLQRKRLRATLRRAVRAPFYRELLGPEPWRHVRTLADVRHLPITTKEDLRRAYPYGFLCVPKDQLVRLHVSSGTTGQATAVFYTHKDVNTWAELMARCLYMTGARPGDVFQNLSGYGLFTGGLGFHYGAERLGLLTIPSGAGNSKRQIHLMRDFSTTVMHIIPSYALRLMDVMTQMGVDPKRDLQLRIAYLGAEPYSQEVRRRVEDFYGVKVYNSYGLSEMNGPGVAFECVHQNGLHIWEDAYLVEVLDPETLEPVTEGELGELVLTTLTREGMPLIRYRTKDLTRILPDACPCGRVHRRLDRIQGRSDDMFILKGVNIFPIQVEQVLMGIPEVGNNYRILLDRENNVDVMTVEVEVTDKIFVEDMRHLHRLQKKITKELRSELLVTPEVRLVEPHGLPQNDGKAVRLLDRRNPYGA</sequence>
<protein>
    <recommendedName>
        <fullName evidence="9 11">Phenylacetate-coenzyme A ligase</fullName>
        <ecNumber evidence="8 11">6.2.1.30</ecNumber>
    </recommendedName>
    <alternativeName>
        <fullName evidence="10 11">Phenylacetyl-CoA ligase</fullName>
    </alternativeName>
</protein>
<evidence type="ECO:0000256" key="5">
    <source>
        <dbReference type="ARBA" id="ARBA00022741"/>
    </source>
</evidence>
<dbReference type="InterPro" id="IPR028154">
    <property type="entry name" value="AMP-dep_Lig_C"/>
</dbReference>
<comment type="pathway">
    <text evidence="6 11">Aromatic compound metabolism; phenylacetate degradation.</text>
</comment>
<dbReference type="EMBL" id="RJVA01000013">
    <property type="protein sequence ID" value="ROQ90984.1"/>
    <property type="molecule type" value="Genomic_DNA"/>
</dbReference>
<dbReference type="GO" id="GO:0047475">
    <property type="term" value="F:phenylacetate-CoA ligase activity"/>
    <property type="evidence" value="ECO:0007669"/>
    <property type="project" value="UniProtKB-EC"/>
</dbReference>
<keyword evidence="4 11" id="KW-0436">Ligase</keyword>
<dbReference type="GO" id="GO:0000166">
    <property type="term" value="F:nucleotide binding"/>
    <property type="evidence" value="ECO:0007669"/>
    <property type="project" value="UniProtKB-KW"/>
</dbReference>
<evidence type="ECO:0000256" key="8">
    <source>
        <dbReference type="ARBA" id="ARBA00066629"/>
    </source>
</evidence>
<comment type="function">
    <text evidence="11">Catalyzes the activation of phenylacetic acid (PA) to phenylacetyl-CoA (PA-CoA).</text>
</comment>
<dbReference type="InterPro" id="IPR000873">
    <property type="entry name" value="AMP-dep_synth/lig_dom"/>
</dbReference>
<feature type="domain" description="AMP-dependent ligase C-terminal" evidence="13">
    <location>
        <begin position="342"/>
        <end position="438"/>
    </location>
</feature>
<keyword evidence="2" id="KW-0596">Phosphopantetheine</keyword>
<evidence type="ECO:0000256" key="7">
    <source>
        <dbReference type="ARBA" id="ARBA00061566"/>
    </source>
</evidence>
<dbReference type="InterPro" id="IPR042099">
    <property type="entry name" value="ANL_N_sf"/>
</dbReference>
<evidence type="ECO:0000259" key="12">
    <source>
        <dbReference type="Pfam" id="PF00501"/>
    </source>
</evidence>
<dbReference type="Proteomes" id="UP000276223">
    <property type="component" value="Unassembled WGS sequence"/>
</dbReference>
<accession>A0A3N1UI94</accession>
<dbReference type="InterPro" id="IPR045851">
    <property type="entry name" value="AMP-bd_C_sf"/>
</dbReference>
<evidence type="ECO:0000313" key="15">
    <source>
        <dbReference type="Proteomes" id="UP000276223"/>
    </source>
</evidence>
<comment type="catalytic activity">
    <reaction evidence="11">
        <text>2-phenylacetate + ATP + CoA = phenylacetyl-CoA + AMP + diphosphate</text>
        <dbReference type="Rhea" id="RHEA:20956"/>
        <dbReference type="ChEBI" id="CHEBI:18401"/>
        <dbReference type="ChEBI" id="CHEBI:30616"/>
        <dbReference type="ChEBI" id="CHEBI:33019"/>
        <dbReference type="ChEBI" id="CHEBI:57287"/>
        <dbReference type="ChEBI" id="CHEBI:57390"/>
        <dbReference type="ChEBI" id="CHEBI:456215"/>
        <dbReference type="EC" id="6.2.1.30"/>
    </reaction>
</comment>
<evidence type="ECO:0000256" key="1">
    <source>
        <dbReference type="ARBA" id="ARBA00011245"/>
    </source>
</evidence>
<dbReference type="GO" id="GO:0010124">
    <property type="term" value="P:phenylacetate catabolic process"/>
    <property type="evidence" value="ECO:0007669"/>
    <property type="project" value="UniProtKB-UniRule"/>
</dbReference>
<dbReference type="CDD" id="cd05913">
    <property type="entry name" value="PaaK"/>
    <property type="match status" value="1"/>
</dbReference>
<feature type="domain" description="AMP-dependent synthetase/ligase" evidence="12">
    <location>
        <begin position="86"/>
        <end position="292"/>
    </location>
</feature>
<keyword evidence="5 11" id="KW-0547">Nucleotide-binding</keyword>
<dbReference type="FunFam" id="3.40.50.12780:FF:000016">
    <property type="entry name" value="Phenylacetate-coenzyme A ligase"/>
    <property type="match status" value="1"/>
</dbReference>
<keyword evidence="3" id="KW-0597">Phosphoprotein</keyword>
<evidence type="ECO:0000256" key="6">
    <source>
        <dbReference type="ARBA" id="ARBA00060591"/>
    </source>
</evidence>
<gene>
    <name evidence="14" type="ORF">EDC27_2259</name>
</gene>
<dbReference type="Pfam" id="PF00501">
    <property type="entry name" value="AMP-binding"/>
    <property type="match status" value="1"/>
</dbReference>
<dbReference type="UniPathway" id="UPA00930"/>
<dbReference type="SUPFAM" id="SSF56801">
    <property type="entry name" value="Acetyl-CoA synthetase-like"/>
    <property type="match status" value="1"/>
</dbReference>
<dbReference type="PANTHER" id="PTHR43439:SF2">
    <property type="entry name" value="ENZYME, PUTATIVE (JCVI)-RELATED"/>
    <property type="match status" value="1"/>
</dbReference>
<evidence type="ECO:0000256" key="11">
    <source>
        <dbReference type="PIRNR" id="PIRNR006444"/>
    </source>
</evidence>
<dbReference type="InterPro" id="IPR051414">
    <property type="entry name" value="Adenylate-forming_Reductase"/>
</dbReference>
<organism evidence="14 15">
    <name type="scientific">Desulfosoma caldarium</name>
    <dbReference type="NCBI Taxonomy" id="610254"/>
    <lineage>
        <taxon>Bacteria</taxon>
        <taxon>Pseudomonadati</taxon>
        <taxon>Thermodesulfobacteriota</taxon>
        <taxon>Syntrophobacteria</taxon>
        <taxon>Syntrophobacterales</taxon>
        <taxon>Syntrophobacteraceae</taxon>
        <taxon>Desulfosoma</taxon>
    </lineage>
</organism>
<dbReference type="EC" id="6.2.1.30" evidence="8 11"/>
<dbReference type="Gene3D" id="3.40.50.12780">
    <property type="entry name" value="N-terminal domain of ligase-like"/>
    <property type="match status" value="1"/>
</dbReference>
<name>A0A3N1UI94_9BACT</name>
<evidence type="ECO:0000256" key="9">
    <source>
        <dbReference type="ARBA" id="ARBA00068695"/>
    </source>
</evidence>
<keyword evidence="15" id="KW-1185">Reference proteome</keyword>
<evidence type="ECO:0000256" key="10">
    <source>
        <dbReference type="ARBA" id="ARBA00075111"/>
    </source>
</evidence>
<dbReference type="PANTHER" id="PTHR43439">
    <property type="entry name" value="PHENYLACETATE-COENZYME A LIGASE"/>
    <property type="match status" value="1"/>
</dbReference>
<dbReference type="Gene3D" id="3.30.300.30">
    <property type="match status" value="1"/>
</dbReference>